<organism evidence="2 3">
    <name type="scientific">Hypocrea jecorina (strain ATCC 56765 / BCRC 32924 / NRRL 11460 / Rut C-30)</name>
    <name type="common">Trichoderma reesei</name>
    <dbReference type="NCBI Taxonomy" id="1344414"/>
    <lineage>
        <taxon>Eukaryota</taxon>
        <taxon>Fungi</taxon>
        <taxon>Dikarya</taxon>
        <taxon>Ascomycota</taxon>
        <taxon>Pezizomycotina</taxon>
        <taxon>Sordariomycetes</taxon>
        <taxon>Hypocreomycetidae</taxon>
        <taxon>Hypocreales</taxon>
        <taxon>Hypocreaceae</taxon>
        <taxon>Trichoderma</taxon>
    </lineage>
</organism>
<feature type="compositionally biased region" description="Basic and acidic residues" evidence="1">
    <location>
        <begin position="16"/>
        <end position="30"/>
    </location>
</feature>
<accession>A0A024SFY4</accession>
<protein>
    <submittedName>
        <fullName evidence="2">Uncharacterized protein</fullName>
    </submittedName>
</protein>
<evidence type="ECO:0000313" key="2">
    <source>
        <dbReference type="EMBL" id="ETS03973.1"/>
    </source>
</evidence>
<evidence type="ECO:0000256" key="1">
    <source>
        <dbReference type="SAM" id="MobiDB-lite"/>
    </source>
</evidence>
<feature type="region of interest" description="Disordered" evidence="1">
    <location>
        <begin position="16"/>
        <end position="48"/>
    </location>
</feature>
<dbReference type="KEGG" id="trr:M419DRAFT_33980"/>
<dbReference type="Proteomes" id="UP000024376">
    <property type="component" value="Unassembled WGS sequence"/>
</dbReference>
<sequence length="1241" mass="140599">MPRKARAVYNPKYDDVAQFMDKKRQQDRLQKAQSAESQPLTQKAISQVPLLGEEFSSRWLDETGQELDTPMSDELPDDGGELLDLHDDNDKPHLHTDGEKALDMINQILNRVRFDDGTMVDVNSAQSEMADDLEQPAPEDVNSVIDVMPPAVNFYPDNTAGFDDEDDDDSEADIAATVTMGSCQLSISTETLTGTAVSQDNIEAANTESRTIDADETLLLDNSPLPDNSALPGHLPDANIPAMPASSPMPTNARPRGVVNDTTTLLHHTPKPINMSEFAFAFTLWVDHNNVTRQAYRELIEIFKLAKSLQDLQELSTRKETMRKKLYNSLPLVALRTKTLDLDKTLLPSRAQIREDLLAFDLKSVLQAFLSSDENMRLIHRGLAHRIDTPVMEPWEARWWGESIRTTSGHCAYDSNNEPLWPSDFIRYICREPGCKCDEPGHMGRITYVGRDFTSKAVTKGEIVIEVQEVYTTSTLPQFMHDCSWQARCSLPSDGCVELVVVGDCRKYINCNEVHSRLPHVHMDYRFDPSLSPEPLVAPYTVRYFFHNGKKKFYPTRLTTALRGEMEIMVFGREYLLEHFTNPEIISLPMFLFSDAFGLFRNMYRSLLGLYLIPQFLPRDLRTRRSNLLPLTLGPFGADDADVFECLMHTCELDSGVEIDIQGKKVYGEQLLLDTARIREDPRVTYQESMAKELGMSVKWRLMDTLGWRRLQSPKKHLDSWRMQELARGAILLPIILRRWLKAEHIKPELQHTLVYHANTHFTMSDFRDTHKFTSVEWLTAAAWVFAKSLLRLCAPYTPGKREVTETAVRDGRRAIQFLCYACALAAKMKGGSDDSELPASTETRVPQGETGADTRPITTMEPPPARAPSMGPPASKAPARRAPASKAPSRKAPSSRASASRAPASKAQSSKAQSSKAPSVTPSGTKKPKVRTKGSEFEDKAKLPNIHTGLHHAEVADEYGGCRMVTTLQGEDKHKEYKADILSTNFRNAAATLIRRERVRLTVSLLFENCFPDHPEVQNLFLMLRERCPTLAKSMNSTARDELEIEEENETRLDLRGDDDHRKPHALRYIAPNNLPSTSEFDFLTIKKLKNLPNDHEFLTQLQEAYRNDYHDTAMIYRIQDTKIQWSEKVAFTPSNGNRVCFTVGDFIRLSQSNNTVQYAKLLGIFSHRRHSTSHLFAVVDLVSKRTEGETKELVLECPIFELDHKQVIVGLPQIQGTKVWMVERDDKSVLFIDYDIYFM</sequence>
<name>A0A024SFY4_HYPJR</name>
<reference evidence="3" key="1">
    <citation type="journal article" date="2013" name="Ind. Biotechnol.">
        <title>Comparative genomics analysis of Trichoderma reesei strains.</title>
        <authorList>
            <person name="Koike H."/>
            <person name="Aerts A."/>
            <person name="LaButti K."/>
            <person name="Grigoriev I.V."/>
            <person name="Baker S.E."/>
        </authorList>
    </citation>
    <scope>NUCLEOTIDE SEQUENCE [LARGE SCALE GENOMIC DNA]</scope>
    <source>
        <strain evidence="3">ATCC 56765 / BCRC 32924 / NRRL 11460 / Rut C-30</strain>
    </source>
</reference>
<feature type="compositionally biased region" description="Low complexity" evidence="1">
    <location>
        <begin position="868"/>
        <end position="920"/>
    </location>
</feature>
<feature type="compositionally biased region" description="Polar residues" evidence="1">
    <location>
        <begin position="31"/>
        <end position="45"/>
    </location>
</feature>
<dbReference type="EMBL" id="KI911142">
    <property type="protein sequence ID" value="ETS03973.1"/>
    <property type="molecule type" value="Genomic_DNA"/>
</dbReference>
<dbReference type="HOGENOM" id="CLU_266692_0_0_1"/>
<dbReference type="AlphaFoldDB" id="A0A024SFY4"/>
<feature type="region of interest" description="Disordered" evidence="1">
    <location>
        <begin position="831"/>
        <end position="938"/>
    </location>
</feature>
<evidence type="ECO:0000313" key="3">
    <source>
        <dbReference type="Proteomes" id="UP000024376"/>
    </source>
</evidence>
<proteinExistence type="predicted"/>
<gene>
    <name evidence="2" type="ORF">M419DRAFT_33980</name>
</gene>